<keyword evidence="8 11" id="KW-1133">Transmembrane helix</keyword>
<dbReference type="SUPFAM" id="SSF53955">
    <property type="entry name" value="Lysozyme-like"/>
    <property type="match status" value="1"/>
</dbReference>
<comment type="caution">
    <text evidence="13">The sequence shown here is derived from an EMBL/GenBank/DDBJ whole genome shotgun (WGS) entry which is preliminary data.</text>
</comment>
<evidence type="ECO:0000256" key="9">
    <source>
        <dbReference type="ARBA" id="ARBA00023136"/>
    </source>
</evidence>
<dbReference type="NCBIfam" id="TIGR02070">
    <property type="entry name" value="mono_pep_trsgly"/>
    <property type="match status" value="1"/>
</dbReference>
<protein>
    <recommendedName>
        <fullName evidence="11">Biosynthetic peptidoglycan transglycosylase</fullName>
        <ecNumber evidence="11">2.4.99.28</ecNumber>
    </recommendedName>
    <alternativeName>
        <fullName evidence="11">Glycan polymerase</fullName>
    </alternativeName>
    <alternativeName>
        <fullName evidence="11">Peptidoglycan glycosyltransferase MtgA</fullName>
        <shortName evidence="11">PGT</shortName>
    </alternativeName>
</protein>
<evidence type="ECO:0000256" key="5">
    <source>
        <dbReference type="ARBA" id="ARBA00022692"/>
    </source>
</evidence>
<dbReference type="InterPro" id="IPR001264">
    <property type="entry name" value="Glyco_trans_51"/>
</dbReference>
<keyword evidence="4 11" id="KW-0808">Transferase</keyword>
<keyword evidence="2" id="KW-0997">Cell inner membrane</keyword>
<dbReference type="Proteomes" id="UP001236663">
    <property type="component" value="Unassembled WGS sequence"/>
</dbReference>
<organism evidence="13 14">
    <name type="scientific">Cyclobacterium jeungdonense</name>
    <dbReference type="NCBI Taxonomy" id="708087"/>
    <lineage>
        <taxon>Bacteria</taxon>
        <taxon>Pseudomonadati</taxon>
        <taxon>Bacteroidota</taxon>
        <taxon>Cytophagia</taxon>
        <taxon>Cytophagales</taxon>
        <taxon>Cyclobacteriaceae</taxon>
        <taxon>Cyclobacterium</taxon>
    </lineage>
</organism>
<evidence type="ECO:0000256" key="4">
    <source>
        <dbReference type="ARBA" id="ARBA00022679"/>
    </source>
</evidence>
<evidence type="ECO:0000313" key="14">
    <source>
        <dbReference type="Proteomes" id="UP001236663"/>
    </source>
</evidence>
<evidence type="ECO:0000256" key="6">
    <source>
        <dbReference type="ARBA" id="ARBA00022960"/>
    </source>
</evidence>
<keyword evidence="6 11" id="KW-0133">Cell shape</keyword>
<dbReference type="EMBL" id="JAUFQS010000006">
    <property type="protein sequence ID" value="MDN3687731.1"/>
    <property type="molecule type" value="Genomic_DNA"/>
</dbReference>
<evidence type="ECO:0000256" key="8">
    <source>
        <dbReference type="ARBA" id="ARBA00022989"/>
    </source>
</evidence>
<evidence type="ECO:0000259" key="12">
    <source>
        <dbReference type="Pfam" id="PF00912"/>
    </source>
</evidence>
<dbReference type="GO" id="GO:0016757">
    <property type="term" value="F:glycosyltransferase activity"/>
    <property type="evidence" value="ECO:0007669"/>
    <property type="project" value="UniProtKB-KW"/>
</dbReference>
<dbReference type="HAMAP" id="MF_00766">
    <property type="entry name" value="PGT_MtgA"/>
    <property type="match status" value="1"/>
</dbReference>
<feature type="domain" description="Glycosyl transferase family 51" evidence="12">
    <location>
        <begin position="54"/>
        <end position="218"/>
    </location>
</feature>
<dbReference type="EC" id="2.4.99.28" evidence="11"/>
<dbReference type="PANTHER" id="PTHR30400">
    <property type="entry name" value="MONOFUNCTIONAL BIOSYNTHETIC PEPTIDOGLYCAN TRANSGLYCOSYLASE"/>
    <property type="match status" value="1"/>
</dbReference>
<evidence type="ECO:0000313" key="13">
    <source>
        <dbReference type="EMBL" id="MDN3687731.1"/>
    </source>
</evidence>
<dbReference type="InterPro" id="IPR011812">
    <property type="entry name" value="Pep_trsgly"/>
</dbReference>
<dbReference type="RefSeq" id="WP_163385004.1">
    <property type="nucleotide sequence ID" value="NZ_JAUFQS010000006.1"/>
</dbReference>
<comment type="function">
    <text evidence="11">Peptidoglycan polymerase that catalyzes glycan chain elongation from lipid-linked precursors.</text>
</comment>
<proteinExistence type="inferred from homology"/>
<evidence type="ECO:0000256" key="1">
    <source>
        <dbReference type="ARBA" id="ARBA00022475"/>
    </source>
</evidence>
<evidence type="ECO:0000256" key="3">
    <source>
        <dbReference type="ARBA" id="ARBA00022676"/>
    </source>
</evidence>
<keyword evidence="5 11" id="KW-0812">Transmembrane</keyword>
<keyword evidence="10 11" id="KW-0961">Cell wall biogenesis/degradation</keyword>
<dbReference type="PANTHER" id="PTHR30400:SF0">
    <property type="entry name" value="BIOSYNTHETIC PEPTIDOGLYCAN TRANSGLYCOSYLASE"/>
    <property type="match status" value="1"/>
</dbReference>
<accession>A0ABT8C4S6</accession>
<gene>
    <name evidence="11 13" type="primary">mtgA</name>
    <name evidence="13" type="ORF">QWZ15_07820</name>
</gene>
<feature type="transmembrane region" description="Helical" evidence="11">
    <location>
        <begin position="12"/>
        <end position="33"/>
    </location>
</feature>
<dbReference type="InterPro" id="IPR036950">
    <property type="entry name" value="PBP_transglycosylase"/>
</dbReference>
<comment type="subcellular location">
    <subcellularLocation>
        <location evidence="11">Cell membrane</location>
        <topology evidence="11">Single-pass membrane protein</topology>
    </subcellularLocation>
</comment>
<keyword evidence="9 11" id="KW-0472">Membrane</keyword>
<keyword evidence="1 11" id="KW-1003">Cell membrane</keyword>
<comment type="catalytic activity">
    <reaction evidence="11">
        <text>[GlcNAc-(1-&gt;4)-Mur2Ac(oyl-L-Ala-gamma-D-Glu-L-Lys-D-Ala-D-Ala)](n)-di-trans,octa-cis-undecaprenyl diphosphate + beta-D-GlcNAc-(1-&gt;4)-Mur2Ac(oyl-L-Ala-gamma-D-Glu-L-Lys-D-Ala-D-Ala)-di-trans,octa-cis-undecaprenyl diphosphate = [GlcNAc-(1-&gt;4)-Mur2Ac(oyl-L-Ala-gamma-D-Glu-L-Lys-D-Ala-D-Ala)](n+1)-di-trans,octa-cis-undecaprenyl diphosphate + di-trans,octa-cis-undecaprenyl diphosphate + H(+)</text>
        <dbReference type="Rhea" id="RHEA:23708"/>
        <dbReference type="Rhea" id="RHEA-COMP:9602"/>
        <dbReference type="Rhea" id="RHEA-COMP:9603"/>
        <dbReference type="ChEBI" id="CHEBI:15378"/>
        <dbReference type="ChEBI" id="CHEBI:58405"/>
        <dbReference type="ChEBI" id="CHEBI:60033"/>
        <dbReference type="ChEBI" id="CHEBI:78435"/>
        <dbReference type="EC" id="2.4.99.28"/>
    </reaction>
</comment>
<evidence type="ECO:0000256" key="7">
    <source>
        <dbReference type="ARBA" id="ARBA00022984"/>
    </source>
</evidence>
<evidence type="ECO:0000256" key="10">
    <source>
        <dbReference type="ARBA" id="ARBA00023316"/>
    </source>
</evidence>
<dbReference type="InterPro" id="IPR023346">
    <property type="entry name" value="Lysozyme-like_dom_sf"/>
</dbReference>
<dbReference type="Pfam" id="PF00912">
    <property type="entry name" value="Transgly"/>
    <property type="match status" value="1"/>
</dbReference>
<evidence type="ECO:0000256" key="11">
    <source>
        <dbReference type="HAMAP-Rule" id="MF_00766"/>
    </source>
</evidence>
<keyword evidence="3 11" id="KW-0328">Glycosyltransferase</keyword>
<comment type="pathway">
    <text evidence="11">Cell wall biogenesis; peptidoglycan biosynthesis.</text>
</comment>
<name>A0ABT8C4S6_9BACT</name>
<reference evidence="14" key="1">
    <citation type="journal article" date="2019" name="Int. J. Syst. Evol. Microbiol.">
        <title>The Global Catalogue of Microorganisms (GCM) 10K type strain sequencing project: providing services to taxonomists for standard genome sequencing and annotation.</title>
        <authorList>
            <consortium name="The Broad Institute Genomics Platform"/>
            <consortium name="The Broad Institute Genome Sequencing Center for Infectious Disease"/>
            <person name="Wu L."/>
            <person name="Ma J."/>
        </authorList>
    </citation>
    <scope>NUCLEOTIDE SEQUENCE [LARGE SCALE GENOMIC DNA]</scope>
    <source>
        <strain evidence="14">CECT 7706</strain>
    </source>
</reference>
<keyword evidence="14" id="KW-1185">Reference proteome</keyword>
<comment type="similarity">
    <text evidence="11">Belongs to the glycosyltransferase 51 family.</text>
</comment>
<evidence type="ECO:0000256" key="2">
    <source>
        <dbReference type="ARBA" id="ARBA00022519"/>
    </source>
</evidence>
<keyword evidence="7 11" id="KW-0573">Peptidoglycan synthesis</keyword>
<sequence length="229" mass="26409">MKKTFVWLARIFLGLFLFSIMAVIALGILPVLFTPLMGIRAVEQVLDDDRDFRFQKDWVRIEAISPNLYRAVIASEDQKFLDHGGFDWEAIESALEENREGKRIRGGSTISNQTAKNVFLWPGRNLLRKGMEAYLTFLIEFFWSKERVMEVYLNVIEMGDGIYGAEAASQFYFGKAAADLSRQEAALIAAVLPNPLRWRPDQPTSYIRQRQAWILRNMRNLGELPLKKE</sequence>
<dbReference type="Gene3D" id="1.10.3810.10">
    <property type="entry name" value="Biosynthetic peptidoglycan transglycosylase-like"/>
    <property type="match status" value="1"/>
</dbReference>